<dbReference type="EMBL" id="CP013747">
    <property type="protein sequence ID" value="ALV43653.1"/>
    <property type="molecule type" value="Genomic_DNA"/>
</dbReference>
<reference evidence="1 2" key="1">
    <citation type="submission" date="2015-12" db="EMBL/GenBank/DDBJ databases">
        <authorList>
            <person name="Shamseldin A."/>
            <person name="Moawad H."/>
            <person name="Abd El-Rahim W.M."/>
            <person name="Sadowsky M.J."/>
        </authorList>
    </citation>
    <scope>NUCLEOTIDE SEQUENCE [LARGE SCALE GENOMIC DNA]</scope>
    <source>
        <strain evidence="1 2">Ar51</strain>
    </source>
</reference>
<dbReference type="RefSeq" id="WP_058932655.1">
    <property type="nucleotide sequence ID" value="NZ_CP013747.1"/>
</dbReference>
<name>A0A0U3QVD8_9MICC</name>
<protein>
    <submittedName>
        <fullName evidence="1">Uncharacterized protein</fullName>
    </submittedName>
</protein>
<gene>
    <name evidence="1" type="ORF">AU252_22825</name>
</gene>
<accession>A0A0U3QVD8</accession>
<dbReference type="AlphaFoldDB" id="A0A0U3QVD8"/>
<dbReference type="Proteomes" id="UP000065151">
    <property type="component" value="Chromosome"/>
</dbReference>
<evidence type="ECO:0000313" key="2">
    <source>
        <dbReference type="Proteomes" id="UP000065151"/>
    </source>
</evidence>
<organism evidence="1">
    <name type="scientific">Pseudarthrobacter sulfonivorans</name>
    <dbReference type="NCBI Taxonomy" id="121292"/>
    <lineage>
        <taxon>Bacteria</taxon>
        <taxon>Bacillati</taxon>
        <taxon>Actinomycetota</taxon>
        <taxon>Actinomycetes</taxon>
        <taxon>Micrococcales</taxon>
        <taxon>Micrococcaceae</taxon>
        <taxon>Pseudarthrobacter</taxon>
    </lineage>
</organism>
<proteinExistence type="predicted"/>
<evidence type="ECO:0000313" key="1">
    <source>
        <dbReference type="EMBL" id="ALV43653.1"/>
    </source>
</evidence>
<dbReference type="KEGG" id="psul:AU252_22825"/>
<sequence length="129" mass="14751">MSELRRYRRRPGQYVVAVPLCLDTEGFSYRKWGGEQQCKPGDWLVDDDGDIHTVDADVFTATYRQIRRGAYVKSTPVWAEVAQEAGSVTTKEGRTYYNRGDFVVFNNEDGTDGYAVTADRFESNYEPDE</sequence>